<accession>A0ABT3RPK9</accession>
<comment type="caution">
    <text evidence="1">The sequence shown here is derived from an EMBL/GenBank/DDBJ whole genome shotgun (WGS) entry which is preliminary data.</text>
</comment>
<name>A0ABT3RPK9_9BACT</name>
<organism evidence="1 2">
    <name type="scientific">Mangrovivirga halotolerans</name>
    <dbReference type="NCBI Taxonomy" id="2993936"/>
    <lineage>
        <taxon>Bacteria</taxon>
        <taxon>Pseudomonadati</taxon>
        <taxon>Bacteroidota</taxon>
        <taxon>Cytophagia</taxon>
        <taxon>Cytophagales</taxon>
        <taxon>Mangrovivirgaceae</taxon>
        <taxon>Mangrovivirga</taxon>
    </lineage>
</organism>
<dbReference type="Pfam" id="PF20113">
    <property type="entry name" value="DUF6503"/>
    <property type="match status" value="1"/>
</dbReference>
<dbReference type="InterPro" id="IPR045444">
    <property type="entry name" value="DUF6503"/>
</dbReference>
<reference evidence="1 2" key="1">
    <citation type="submission" date="2022-11" db="EMBL/GenBank/DDBJ databases">
        <title>The characterization of three novel Bacteroidetes species and genomic analysis of their roles in tidal elemental geochemical cycles.</title>
        <authorList>
            <person name="Ma K."/>
        </authorList>
    </citation>
    <scope>NUCLEOTIDE SEQUENCE [LARGE SCALE GENOMIC DNA]</scope>
    <source>
        <strain evidence="1 2">M17</strain>
    </source>
</reference>
<evidence type="ECO:0000313" key="1">
    <source>
        <dbReference type="EMBL" id="MCX2743278.1"/>
    </source>
</evidence>
<sequence length="221" mass="25817">MKRSSLTLVFLVGIIVISCVNNSSKNGKYILAKSLAYHDPKGQWPEFKGQLKFEENHIIDDSTVTRKTTVWLDNKTGEFRINRGDTEIHGVENDSCFIIKGNVDCERVFKLRNYYTYLWGLPMKLADEGTNIKENYKDTTFSDIPVYKITAEYDTDTWDYFITKENYRLIGYQFVKKDGSGEVIYLEDEIKVEGMKIPQIRRWYTLDKKFLGEDILLSPEK</sequence>
<dbReference type="PROSITE" id="PS51257">
    <property type="entry name" value="PROKAR_LIPOPROTEIN"/>
    <property type="match status" value="1"/>
</dbReference>
<dbReference type="RefSeq" id="WP_266055653.1">
    <property type="nucleotide sequence ID" value="NZ_JAPFQN010000003.1"/>
</dbReference>
<evidence type="ECO:0000313" key="2">
    <source>
        <dbReference type="Proteomes" id="UP001209885"/>
    </source>
</evidence>
<proteinExistence type="predicted"/>
<keyword evidence="2" id="KW-1185">Reference proteome</keyword>
<dbReference type="Proteomes" id="UP001209885">
    <property type="component" value="Unassembled WGS sequence"/>
</dbReference>
<gene>
    <name evidence="1" type="ORF">OO013_05345</name>
</gene>
<dbReference type="EMBL" id="JAPFQN010000003">
    <property type="protein sequence ID" value="MCX2743278.1"/>
    <property type="molecule type" value="Genomic_DNA"/>
</dbReference>
<protein>
    <submittedName>
        <fullName evidence="1">DUF6503 family protein</fullName>
    </submittedName>
</protein>